<name>A0A8S1GNM8_9PELO</name>
<keyword evidence="2" id="KW-0964">Secreted</keyword>
<evidence type="ECO:0000313" key="8">
    <source>
        <dbReference type="EMBL" id="CAD6184849.1"/>
    </source>
</evidence>
<dbReference type="AlphaFoldDB" id="A0A8S1GNM8"/>
<feature type="region of interest" description="Disordered" evidence="6">
    <location>
        <begin position="84"/>
        <end position="103"/>
    </location>
</feature>
<dbReference type="Proteomes" id="UP000835052">
    <property type="component" value="Unassembled WGS sequence"/>
</dbReference>
<evidence type="ECO:0000256" key="3">
    <source>
        <dbReference type="ARBA" id="ARBA00022737"/>
    </source>
</evidence>
<sequence>MYRLHLSNLGILLTTLTAYTHLRIRIWDLEDECRQEEALQRSKRDINSSADRLWLTSLSSVKISEVMEKCTEVHEYCSDKADLRGRTGRTGPVGPPGKAGAPGPMGRRGLMGVPGHPGPTGSPGPIGKDADCAACPISDMFLLERAFDCPKVEDMKCGSDSATTAAPVATQRPMPSMVQQLLESNSEVEGCMKMCIANYSIETTREVVTTPVAYIQGVTAHCKLQNVGKPIFHSHSTTYYGSWMRDAYPPTGDDSRKRYVMNHFQGNQLVEYSTEAEMRREHVSKVHRLPYIFDGTNHVMFNGSVFYHRAGHPIIAKYELSSRNYQQLTINGAAYRGDEYLYNQSMAYFDISIDENALWVGFHYKKEEFLSVAKVDLSNFTIVDIFNLTLVNHTQIGNAFVICGKIYLVDDSTQQSSFVSTSFDFYRLVYGSPNFKWINLYKNANMISYNPFDKRIYVYDHAYMLTVPPSLQWLAK</sequence>
<proteinExistence type="predicted"/>
<dbReference type="InterPro" id="IPR008160">
    <property type="entry name" value="Collagen"/>
</dbReference>
<evidence type="ECO:0000259" key="7">
    <source>
        <dbReference type="PROSITE" id="PS51132"/>
    </source>
</evidence>
<evidence type="ECO:0000256" key="4">
    <source>
        <dbReference type="ARBA" id="ARBA00023157"/>
    </source>
</evidence>
<dbReference type="PROSITE" id="PS51132">
    <property type="entry name" value="OLF"/>
    <property type="match status" value="1"/>
</dbReference>
<comment type="caution">
    <text evidence="5">Lacks conserved residue(s) required for the propagation of feature annotation.</text>
</comment>
<accession>A0A8S1GNM8</accession>
<feature type="compositionally biased region" description="Low complexity" evidence="6">
    <location>
        <begin position="89"/>
        <end position="103"/>
    </location>
</feature>
<comment type="subcellular location">
    <subcellularLocation>
        <location evidence="1">Secreted</location>
    </subcellularLocation>
</comment>
<organism evidence="8 9">
    <name type="scientific">Caenorhabditis auriculariae</name>
    <dbReference type="NCBI Taxonomy" id="2777116"/>
    <lineage>
        <taxon>Eukaryota</taxon>
        <taxon>Metazoa</taxon>
        <taxon>Ecdysozoa</taxon>
        <taxon>Nematoda</taxon>
        <taxon>Chromadorea</taxon>
        <taxon>Rhabditida</taxon>
        <taxon>Rhabditina</taxon>
        <taxon>Rhabditomorpha</taxon>
        <taxon>Rhabditoidea</taxon>
        <taxon>Rhabditidae</taxon>
        <taxon>Peloderinae</taxon>
        <taxon>Caenorhabditis</taxon>
    </lineage>
</organism>
<dbReference type="EMBL" id="CAJGYM010000001">
    <property type="protein sequence ID" value="CAD6184849.1"/>
    <property type="molecule type" value="Genomic_DNA"/>
</dbReference>
<dbReference type="PANTHER" id="PTHR23192:SF85">
    <property type="entry name" value="GLIOMEDIN"/>
    <property type="match status" value="1"/>
</dbReference>
<feature type="domain" description="Olfactomedin-like" evidence="7">
    <location>
        <begin position="221"/>
        <end position="473"/>
    </location>
</feature>
<evidence type="ECO:0000313" key="9">
    <source>
        <dbReference type="Proteomes" id="UP000835052"/>
    </source>
</evidence>
<gene>
    <name evidence="8" type="ORF">CAUJ_LOCUS768</name>
</gene>
<keyword evidence="9" id="KW-1185">Reference proteome</keyword>
<dbReference type="OrthoDB" id="8626508at2759"/>
<reference evidence="8" key="1">
    <citation type="submission" date="2020-10" db="EMBL/GenBank/DDBJ databases">
        <authorList>
            <person name="Kikuchi T."/>
        </authorList>
    </citation>
    <scope>NUCLEOTIDE SEQUENCE</scope>
    <source>
        <strain evidence="8">NKZ352</strain>
    </source>
</reference>
<dbReference type="InterPro" id="IPR003112">
    <property type="entry name" value="Olfac-like_dom"/>
</dbReference>
<comment type="caution">
    <text evidence="8">The sequence shown here is derived from an EMBL/GenBank/DDBJ whole genome shotgun (WGS) entry which is preliminary data.</text>
</comment>
<dbReference type="GO" id="GO:0007165">
    <property type="term" value="P:signal transduction"/>
    <property type="evidence" value="ECO:0007669"/>
    <property type="project" value="TreeGrafter"/>
</dbReference>
<evidence type="ECO:0000256" key="1">
    <source>
        <dbReference type="ARBA" id="ARBA00004613"/>
    </source>
</evidence>
<dbReference type="SMART" id="SM00284">
    <property type="entry name" value="OLF"/>
    <property type="match status" value="1"/>
</dbReference>
<dbReference type="Pfam" id="PF01391">
    <property type="entry name" value="Collagen"/>
    <property type="match status" value="1"/>
</dbReference>
<evidence type="ECO:0000256" key="6">
    <source>
        <dbReference type="SAM" id="MobiDB-lite"/>
    </source>
</evidence>
<dbReference type="GO" id="GO:0005615">
    <property type="term" value="C:extracellular space"/>
    <property type="evidence" value="ECO:0007669"/>
    <property type="project" value="TreeGrafter"/>
</dbReference>
<dbReference type="Pfam" id="PF02191">
    <property type="entry name" value="OLF"/>
    <property type="match status" value="1"/>
</dbReference>
<protein>
    <recommendedName>
        <fullName evidence="7">Olfactomedin-like domain-containing protein</fullName>
    </recommendedName>
</protein>
<evidence type="ECO:0000256" key="2">
    <source>
        <dbReference type="ARBA" id="ARBA00022525"/>
    </source>
</evidence>
<keyword evidence="4" id="KW-1015">Disulfide bond</keyword>
<dbReference type="PANTHER" id="PTHR23192">
    <property type="entry name" value="OLFACTOMEDIN-RELATED"/>
    <property type="match status" value="1"/>
</dbReference>
<evidence type="ECO:0000256" key="5">
    <source>
        <dbReference type="PROSITE-ProRule" id="PRU00446"/>
    </source>
</evidence>
<dbReference type="InterPro" id="IPR050605">
    <property type="entry name" value="Olfactomedin-like_domain"/>
</dbReference>
<keyword evidence="3" id="KW-0677">Repeat</keyword>